<organism evidence="1">
    <name type="scientific">Euplotes harpa</name>
    <dbReference type="NCBI Taxonomy" id="151035"/>
    <lineage>
        <taxon>Eukaryota</taxon>
        <taxon>Sar</taxon>
        <taxon>Alveolata</taxon>
        <taxon>Ciliophora</taxon>
        <taxon>Intramacronucleata</taxon>
        <taxon>Spirotrichea</taxon>
        <taxon>Hypotrichia</taxon>
        <taxon>Euplotida</taxon>
        <taxon>Euplotidae</taxon>
        <taxon>Euplotes</taxon>
    </lineage>
</organism>
<proteinExistence type="predicted"/>
<gene>
    <name evidence="1" type="ORF">EHAR0213_LOCUS1898</name>
</gene>
<dbReference type="AlphaFoldDB" id="A0A7S3J127"/>
<evidence type="ECO:0000313" key="1">
    <source>
        <dbReference type="EMBL" id="CAE0342991.1"/>
    </source>
</evidence>
<reference evidence="1" key="1">
    <citation type="submission" date="2021-01" db="EMBL/GenBank/DDBJ databases">
        <authorList>
            <person name="Corre E."/>
            <person name="Pelletier E."/>
            <person name="Niang G."/>
            <person name="Scheremetjew M."/>
            <person name="Finn R."/>
            <person name="Kale V."/>
            <person name="Holt S."/>
            <person name="Cochrane G."/>
            <person name="Meng A."/>
            <person name="Brown T."/>
            <person name="Cohen L."/>
        </authorList>
    </citation>
    <scope>NUCLEOTIDE SEQUENCE</scope>
    <source>
        <strain evidence="1">FSP1.4</strain>
    </source>
</reference>
<protein>
    <submittedName>
        <fullName evidence="1">Uncharacterized protein</fullName>
    </submittedName>
</protein>
<name>A0A7S3J127_9SPIT</name>
<accession>A0A7S3J127</accession>
<sequence length="123" mass="14344">MIQTDDGKHVTIALKPSFSFKIKRTKANQFKLKILAKEFKQHIIDEKKRKENSGFFIKRAKKNFRRKITSLSPRGITRNQIVTPLKIDSAMSDSRNMTSILSPLNKNDLDKLNIEQEHYKTVK</sequence>
<dbReference type="EMBL" id="HBII01004106">
    <property type="protein sequence ID" value="CAE0342991.1"/>
    <property type="molecule type" value="Transcribed_RNA"/>
</dbReference>